<dbReference type="SUPFAM" id="SSF88723">
    <property type="entry name" value="PIN domain-like"/>
    <property type="match status" value="1"/>
</dbReference>
<evidence type="ECO:0000256" key="5">
    <source>
        <dbReference type="ARBA" id="ARBA00022842"/>
    </source>
</evidence>
<protein>
    <submittedName>
        <fullName evidence="8">Type II toxin-antitoxin system VapC family toxin</fullName>
    </submittedName>
</protein>
<name>A0A8J7YRZ7_9ARCH</name>
<organism evidence="8 9">
    <name type="scientific">Candidatus Sysuiplasma superficiale</name>
    <dbReference type="NCBI Taxonomy" id="2823368"/>
    <lineage>
        <taxon>Archaea</taxon>
        <taxon>Methanobacteriati</taxon>
        <taxon>Thermoplasmatota</taxon>
        <taxon>Thermoplasmata</taxon>
        <taxon>Candidatus Sysuiplasmatales</taxon>
        <taxon>Candidatus Sysuiplasmataceae</taxon>
        <taxon>Candidatus Sysuiplasma</taxon>
    </lineage>
</organism>
<evidence type="ECO:0000256" key="1">
    <source>
        <dbReference type="ARBA" id="ARBA00001946"/>
    </source>
</evidence>
<evidence type="ECO:0000256" key="2">
    <source>
        <dbReference type="ARBA" id="ARBA00022722"/>
    </source>
</evidence>
<dbReference type="InterPro" id="IPR050556">
    <property type="entry name" value="Type_II_TA_system_RNase"/>
</dbReference>
<evidence type="ECO:0000259" key="7">
    <source>
        <dbReference type="Pfam" id="PF01850"/>
    </source>
</evidence>
<keyword evidence="5" id="KW-0460">Magnesium</keyword>
<dbReference type="GO" id="GO:0004518">
    <property type="term" value="F:nuclease activity"/>
    <property type="evidence" value="ECO:0007669"/>
    <property type="project" value="UniProtKB-KW"/>
</dbReference>
<accession>A0A8J7YRZ7</accession>
<dbReference type="AlphaFoldDB" id="A0A8J7YRZ7"/>
<evidence type="ECO:0000256" key="3">
    <source>
        <dbReference type="ARBA" id="ARBA00022723"/>
    </source>
</evidence>
<dbReference type="PANTHER" id="PTHR33653">
    <property type="entry name" value="RIBONUCLEASE VAPC2"/>
    <property type="match status" value="1"/>
</dbReference>
<reference evidence="8" key="1">
    <citation type="submission" date="2021-04" db="EMBL/GenBank/DDBJ databases">
        <title>Genomic insights into ecological role and evolution of a novel Thermoplasmata order Candidatus Sysuiplasmatales.</title>
        <authorList>
            <person name="Yuan Y."/>
        </authorList>
    </citation>
    <scope>NUCLEOTIDE SEQUENCE</scope>
    <source>
        <strain evidence="8">YP2-bin.285</strain>
    </source>
</reference>
<feature type="domain" description="PIN" evidence="7">
    <location>
        <begin position="2"/>
        <end position="117"/>
    </location>
</feature>
<comment type="cofactor">
    <cofactor evidence="1">
        <name>Mg(2+)</name>
        <dbReference type="ChEBI" id="CHEBI:18420"/>
    </cofactor>
</comment>
<keyword evidence="3" id="KW-0479">Metal-binding</keyword>
<evidence type="ECO:0000256" key="6">
    <source>
        <dbReference type="ARBA" id="ARBA00038093"/>
    </source>
</evidence>
<dbReference type="InterPro" id="IPR029060">
    <property type="entry name" value="PIN-like_dom_sf"/>
</dbReference>
<dbReference type="GO" id="GO:0046872">
    <property type="term" value="F:metal ion binding"/>
    <property type="evidence" value="ECO:0007669"/>
    <property type="project" value="UniProtKB-KW"/>
</dbReference>
<gene>
    <name evidence="8" type="ORF">J9259_09850</name>
</gene>
<dbReference type="GO" id="GO:0016787">
    <property type="term" value="F:hydrolase activity"/>
    <property type="evidence" value="ECO:0007669"/>
    <property type="project" value="UniProtKB-KW"/>
</dbReference>
<comment type="similarity">
    <text evidence="6">Belongs to the PINc/VapC protein family.</text>
</comment>
<dbReference type="Gene3D" id="3.40.50.1010">
    <property type="entry name" value="5'-nuclease"/>
    <property type="match status" value="1"/>
</dbReference>
<dbReference type="CDD" id="cd09881">
    <property type="entry name" value="PIN_VapC4-5_FitB-like"/>
    <property type="match status" value="1"/>
</dbReference>
<proteinExistence type="inferred from homology"/>
<keyword evidence="2" id="KW-0540">Nuclease</keyword>
<dbReference type="Proteomes" id="UP000716004">
    <property type="component" value="Unassembled WGS sequence"/>
</dbReference>
<dbReference type="PANTHER" id="PTHR33653:SF1">
    <property type="entry name" value="RIBONUCLEASE VAPC2"/>
    <property type="match status" value="1"/>
</dbReference>
<sequence>MVVLDTNVAINVLHGDSGVIDAINTYSEGSKLSITVVNQYELLRELITEGEQGRERLREFLSALIIHTLGEKEINCSAEIYQKLKERGKHVNEPDIIIAGIAMSNSERLLTSDRDFRPIKSSSPVWDRQIILP</sequence>
<comment type="caution">
    <text evidence="8">The sequence shown here is derived from an EMBL/GenBank/DDBJ whole genome shotgun (WGS) entry which is preliminary data.</text>
</comment>
<dbReference type="Pfam" id="PF01850">
    <property type="entry name" value="PIN"/>
    <property type="match status" value="1"/>
</dbReference>
<keyword evidence="4" id="KW-0378">Hydrolase</keyword>
<evidence type="ECO:0000256" key="4">
    <source>
        <dbReference type="ARBA" id="ARBA00022801"/>
    </source>
</evidence>
<dbReference type="EMBL" id="JAGVSJ010000072">
    <property type="protein sequence ID" value="MBX8632796.1"/>
    <property type="molecule type" value="Genomic_DNA"/>
</dbReference>
<dbReference type="InterPro" id="IPR002716">
    <property type="entry name" value="PIN_dom"/>
</dbReference>
<evidence type="ECO:0000313" key="8">
    <source>
        <dbReference type="EMBL" id="MBX8632796.1"/>
    </source>
</evidence>
<evidence type="ECO:0000313" key="9">
    <source>
        <dbReference type="Proteomes" id="UP000716004"/>
    </source>
</evidence>